<sequence>MFNPIEFARAEEALLKLRAAELALTKSSTEFEQRMEELRRDHDTLIEEINAIISIAKDAYEKSLHDILHERNLNEDAVRALISQRTDALVLAGVASLEVPIEEIRPQRRPGPARGTKRRTRGETADTPAADSGSDEVNPVGEAADVAAHSELLGGDEQQPSNDSAGSVDGAYQESTHESLTRDNGGFEGSELLIDEDSETTQTSDDPFAGLAEAHLVTSGHSLGHDEQAADPLIASLLGTGAETTAADEVGPAIPGVPADDDEDWN</sequence>
<proteinExistence type="predicted"/>
<comment type="caution">
    <text evidence="2">The sequence shown here is derived from an EMBL/GenBank/DDBJ whole genome shotgun (WGS) entry which is preliminary data.</text>
</comment>
<organism evidence="2 3">
    <name type="scientific">Microvirga tunisiensis</name>
    <dbReference type="NCBI Taxonomy" id="2108360"/>
    <lineage>
        <taxon>Bacteria</taxon>
        <taxon>Pseudomonadati</taxon>
        <taxon>Pseudomonadota</taxon>
        <taxon>Alphaproteobacteria</taxon>
        <taxon>Hyphomicrobiales</taxon>
        <taxon>Methylobacteriaceae</taxon>
        <taxon>Microvirga</taxon>
    </lineage>
</organism>
<dbReference type="EMBL" id="VOSK01000001">
    <property type="protein sequence ID" value="MPR23826.1"/>
    <property type="molecule type" value="Genomic_DNA"/>
</dbReference>
<dbReference type="AlphaFoldDB" id="A0A5N7MIQ8"/>
<gene>
    <name evidence="2" type="ORF">FS320_00970</name>
</gene>
<evidence type="ECO:0000313" key="3">
    <source>
        <dbReference type="Proteomes" id="UP000403266"/>
    </source>
</evidence>
<feature type="region of interest" description="Disordered" evidence="1">
    <location>
        <begin position="244"/>
        <end position="266"/>
    </location>
</feature>
<evidence type="ECO:0000313" key="2">
    <source>
        <dbReference type="EMBL" id="MPR23826.1"/>
    </source>
</evidence>
<reference evidence="2 3" key="1">
    <citation type="journal article" date="2019" name="Syst. Appl. Microbiol.">
        <title>Microvirga tunisiensis sp. nov., a root nodule symbiotic bacterium isolated from Lupinus micranthus and L. luteus grown in Northern Tunisia.</title>
        <authorList>
            <person name="Msaddak A."/>
            <person name="Rejili M."/>
            <person name="Duran D."/>
            <person name="Mars M."/>
            <person name="Palacios J.M."/>
            <person name="Ruiz-Argueso T."/>
            <person name="Rey L."/>
            <person name="Imperial J."/>
        </authorList>
    </citation>
    <scope>NUCLEOTIDE SEQUENCE [LARGE SCALE GENOMIC DNA]</scope>
    <source>
        <strain evidence="2 3">Lmie10</strain>
    </source>
</reference>
<evidence type="ECO:0000256" key="1">
    <source>
        <dbReference type="SAM" id="MobiDB-lite"/>
    </source>
</evidence>
<dbReference type="Proteomes" id="UP000403266">
    <property type="component" value="Unassembled WGS sequence"/>
</dbReference>
<feature type="region of interest" description="Disordered" evidence="1">
    <location>
        <begin position="103"/>
        <end position="138"/>
    </location>
</feature>
<protein>
    <submittedName>
        <fullName evidence="2">Uncharacterized protein</fullName>
    </submittedName>
</protein>
<accession>A0A5N7MIQ8</accession>
<name>A0A5N7MIQ8_9HYPH</name>
<feature type="region of interest" description="Disordered" evidence="1">
    <location>
        <begin position="154"/>
        <end position="189"/>
    </location>
</feature>
<dbReference type="RefSeq" id="WP_152708723.1">
    <property type="nucleotide sequence ID" value="NZ_VOSJ01000001.1"/>
</dbReference>
<keyword evidence="3" id="KW-1185">Reference proteome</keyword>